<name>A0A915I830_ROMCU</name>
<dbReference type="WBParaSite" id="nRc.2.0.1.t10324-RA">
    <property type="protein sequence ID" value="nRc.2.0.1.t10324-RA"/>
    <property type="gene ID" value="nRc.2.0.1.g10324"/>
</dbReference>
<evidence type="ECO:0000313" key="2">
    <source>
        <dbReference type="WBParaSite" id="nRc.2.0.1.t10324-RA"/>
    </source>
</evidence>
<proteinExistence type="predicted"/>
<dbReference type="AlphaFoldDB" id="A0A915I830"/>
<keyword evidence="1" id="KW-1185">Reference proteome</keyword>
<dbReference type="Proteomes" id="UP000887565">
    <property type="component" value="Unplaced"/>
</dbReference>
<protein>
    <submittedName>
        <fullName evidence="2">Uncharacterized protein</fullName>
    </submittedName>
</protein>
<sequence>MFQLAPNCNQMTLKCQLASIPAQAREEPAALLSKNMYAVYPINEYARPWEQHIHYNAVPTPYVTTPSDSSCASSQSSEILSDLPALPSASATTAVSTLDAHPNAQPTSTANMVMPSKGIASAAPIVSPWIVRWAATTHASDDPCHIHQIEEIEAEQLVPYPQLSLHQPPMADGGQRVGQTDFSCCPSRQFHFAKLSAMGNRYGFPLDFRFDP</sequence>
<accession>A0A915I830</accession>
<evidence type="ECO:0000313" key="1">
    <source>
        <dbReference type="Proteomes" id="UP000887565"/>
    </source>
</evidence>
<reference evidence="2" key="1">
    <citation type="submission" date="2022-11" db="UniProtKB">
        <authorList>
            <consortium name="WormBaseParasite"/>
        </authorList>
    </citation>
    <scope>IDENTIFICATION</scope>
</reference>
<organism evidence="1 2">
    <name type="scientific">Romanomermis culicivorax</name>
    <name type="common">Nematode worm</name>
    <dbReference type="NCBI Taxonomy" id="13658"/>
    <lineage>
        <taxon>Eukaryota</taxon>
        <taxon>Metazoa</taxon>
        <taxon>Ecdysozoa</taxon>
        <taxon>Nematoda</taxon>
        <taxon>Enoplea</taxon>
        <taxon>Dorylaimia</taxon>
        <taxon>Mermithida</taxon>
        <taxon>Mermithoidea</taxon>
        <taxon>Mermithidae</taxon>
        <taxon>Romanomermis</taxon>
    </lineage>
</organism>